<protein>
    <recommendedName>
        <fullName evidence="2">IgGFc-binding protein N-terminal domain-containing protein</fullName>
    </recommendedName>
</protein>
<organism evidence="3 4">
    <name type="scientific">Mytilus edulis</name>
    <name type="common">Blue mussel</name>
    <dbReference type="NCBI Taxonomy" id="6550"/>
    <lineage>
        <taxon>Eukaryota</taxon>
        <taxon>Metazoa</taxon>
        <taxon>Spiralia</taxon>
        <taxon>Lophotrochozoa</taxon>
        <taxon>Mollusca</taxon>
        <taxon>Bivalvia</taxon>
        <taxon>Autobranchia</taxon>
        <taxon>Pteriomorphia</taxon>
        <taxon>Mytilida</taxon>
        <taxon>Mytiloidea</taxon>
        <taxon>Mytilidae</taxon>
        <taxon>Mytilinae</taxon>
        <taxon>Mytilus</taxon>
    </lineage>
</organism>
<dbReference type="OrthoDB" id="6130554at2759"/>
<sequence length="549" mass="62138">MAEIQMQDYEEIRREDDDHKYDDLKIDEKTVKIDHVIDDVLFPLWKKWIKTNCLALTIYMVLTGFILTVIYFTVIAQLQQKLAEINVKLAVIEKKNETKLQKTENSMVTNLDKYAMCYNGESWQRLNDYNRCVCAAGFFGKNCKHSDGKGTSFLVVFLGGLIGNLKPKLLVASDITARLSVFYFNNTKNQSIIIDETNTEKNLNNSVFPSDGIHSAGLEVHSDVRVNMYGFLYDGLHSEGFLLMPVRFASTKYIIPTLPYGYRKLLALTAVDQNTDISINLKLQYGSINYDNRQYGNNDTIRIVMNRYHTFQLTHTSDLSGTMVTASKPVIVVSGNRCSWAVPNNHAGGCQSFIESVSPTNQQDNLFITPHVATRLNNTVRIQSINITNLTIKLENEKKSRTIMARDSFDFYYNTISLIYASDDVLVMSYPHGLPKHKGDPFMMTIPGVNQYLYEYDFVVPTGFDSYISITVQSDAIGGFLLDGNPSNIRSVFSISEGLYKFSTFSMSISTGLHHIEHSRNVRFGLWINGNGDIDGYGYPAGMAYKIFD</sequence>
<dbReference type="EMBL" id="CAJPWZ010001620">
    <property type="protein sequence ID" value="CAG2218996.1"/>
    <property type="molecule type" value="Genomic_DNA"/>
</dbReference>
<proteinExistence type="predicted"/>
<dbReference type="AlphaFoldDB" id="A0A8S3SDK5"/>
<gene>
    <name evidence="3" type="ORF">MEDL_32579</name>
</gene>
<name>A0A8S3SDK5_MYTED</name>
<dbReference type="InterPro" id="IPR035234">
    <property type="entry name" value="IgGFc-bd_N"/>
</dbReference>
<keyword evidence="1" id="KW-0472">Membrane</keyword>
<evidence type="ECO:0000313" key="3">
    <source>
        <dbReference type="EMBL" id="CAG2218996.1"/>
    </source>
</evidence>
<keyword evidence="1" id="KW-1133">Transmembrane helix</keyword>
<reference evidence="3" key="1">
    <citation type="submission" date="2021-03" db="EMBL/GenBank/DDBJ databases">
        <authorList>
            <person name="Bekaert M."/>
        </authorList>
    </citation>
    <scope>NUCLEOTIDE SEQUENCE</scope>
</reference>
<evidence type="ECO:0000259" key="2">
    <source>
        <dbReference type="Pfam" id="PF17517"/>
    </source>
</evidence>
<feature type="domain" description="IgGFc-binding protein N-terminal" evidence="2">
    <location>
        <begin position="240"/>
        <end position="528"/>
    </location>
</feature>
<dbReference type="Proteomes" id="UP000683360">
    <property type="component" value="Unassembled WGS sequence"/>
</dbReference>
<evidence type="ECO:0000313" key="4">
    <source>
        <dbReference type="Proteomes" id="UP000683360"/>
    </source>
</evidence>
<dbReference type="PANTHER" id="PTHR46534:SF1">
    <property type="entry name" value="IGGFC-BINDING PROTEIN N-TERMINAL DOMAIN-CONTAINING PROTEIN"/>
    <property type="match status" value="1"/>
</dbReference>
<dbReference type="Pfam" id="PF17517">
    <property type="entry name" value="IgGFc_binding"/>
    <property type="match status" value="1"/>
</dbReference>
<keyword evidence="1" id="KW-0812">Transmembrane</keyword>
<keyword evidence="4" id="KW-1185">Reference proteome</keyword>
<feature type="transmembrane region" description="Helical" evidence="1">
    <location>
        <begin position="53"/>
        <end position="74"/>
    </location>
</feature>
<accession>A0A8S3SDK5</accession>
<evidence type="ECO:0000256" key="1">
    <source>
        <dbReference type="SAM" id="Phobius"/>
    </source>
</evidence>
<dbReference type="PANTHER" id="PTHR46534">
    <property type="entry name" value="IGGFC_BINDING DOMAIN-CONTAINING PROTEIN"/>
    <property type="match status" value="1"/>
</dbReference>
<comment type="caution">
    <text evidence="3">The sequence shown here is derived from an EMBL/GenBank/DDBJ whole genome shotgun (WGS) entry which is preliminary data.</text>
</comment>